<dbReference type="EMBL" id="QGDH01000036">
    <property type="protein sequence ID" value="RAR13370.1"/>
    <property type="molecule type" value="Genomic_DNA"/>
</dbReference>
<proteinExistence type="predicted"/>
<dbReference type="Proteomes" id="UP000249619">
    <property type="component" value="Unassembled WGS sequence"/>
</dbReference>
<accession>A0A364N7X1</accession>
<keyword evidence="2" id="KW-1185">Reference proteome</keyword>
<organism evidence="1 2">
    <name type="scientific">Stemphylium lycopersici</name>
    <name type="common">Tomato gray leaf spot disease fungus</name>
    <name type="synonym">Thyrospora lycopersici</name>
    <dbReference type="NCBI Taxonomy" id="183478"/>
    <lineage>
        <taxon>Eukaryota</taxon>
        <taxon>Fungi</taxon>
        <taxon>Dikarya</taxon>
        <taxon>Ascomycota</taxon>
        <taxon>Pezizomycotina</taxon>
        <taxon>Dothideomycetes</taxon>
        <taxon>Pleosporomycetidae</taxon>
        <taxon>Pleosporales</taxon>
        <taxon>Pleosporineae</taxon>
        <taxon>Pleosporaceae</taxon>
        <taxon>Stemphylium</taxon>
    </lineage>
</organism>
<dbReference type="PANTHER" id="PTHR39290">
    <property type="entry name" value="C3H1-TYPE DOMAIN-CONTAINING PROTEIN-RELATED"/>
    <property type="match status" value="1"/>
</dbReference>
<dbReference type="PANTHER" id="PTHR39290:SF6">
    <property type="entry name" value="S-ADENOSYL-L-METHIONINE-DEPENDENT METHYLTRANSFERASES SUPERFAMILY PROTEIN"/>
    <property type="match status" value="1"/>
</dbReference>
<name>A0A364N7X1_STELY</name>
<evidence type="ECO:0000313" key="2">
    <source>
        <dbReference type="Proteomes" id="UP000249619"/>
    </source>
</evidence>
<sequence>MALRNFNPETFLEEWSEEKYSPLYNGKTLAQSIGEAFDIPPTDKYVYRAQAETTLLITQRAIEAKRQHGLHGWYLDDEGKPTEPAHPSPEEITAYTALFSPSSNPTKALTAFTSNAKSGTLRKTISTHLTSRYYVAPNTTTTTTLLPSSKKDRQHKNPYLDLWTYSSHELEWAGPVPSTTGTKISHHILPLFYHHFGCVVPSYAALHVLAKLAQPARPSKEAVRPILDIGSGNGYWTYMLRHFPVAQIGATKPLDLDWGYGEEGGEAVSQGE</sequence>
<reference evidence="2" key="1">
    <citation type="submission" date="2018-05" db="EMBL/GenBank/DDBJ databases">
        <title>Draft genome sequence of Stemphylium lycopersici strain CIDEFI 213.</title>
        <authorList>
            <person name="Medina R."/>
            <person name="Franco M.E.E."/>
            <person name="Lucentini C.G."/>
            <person name="Saparrat M.C.N."/>
            <person name="Balatti P.A."/>
        </authorList>
    </citation>
    <scope>NUCLEOTIDE SEQUENCE [LARGE SCALE GENOMIC DNA]</scope>
    <source>
        <strain evidence="2">CIDEFI 213</strain>
    </source>
</reference>
<comment type="caution">
    <text evidence="1">The sequence shown here is derived from an EMBL/GenBank/DDBJ whole genome shotgun (WGS) entry which is preliminary data.</text>
</comment>
<gene>
    <name evidence="1" type="ORF">DDE83_003233</name>
</gene>
<dbReference type="AlphaFoldDB" id="A0A364N7X1"/>
<protein>
    <submittedName>
        <fullName evidence="1">Transcription factor nrm1 whi5</fullName>
    </submittedName>
</protein>
<evidence type="ECO:0000313" key="1">
    <source>
        <dbReference type="EMBL" id="RAR13370.1"/>
    </source>
</evidence>